<evidence type="ECO:0000313" key="2">
    <source>
        <dbReference type="Proteomes" id="UP001385951"/>
    </source>
</evidence>
<comment type="caution">
    <text evidence="1">The sequence shown here is derived from an EMBL/GenBank/DDBJ whole genome shotgun (WGS) entry which is preliminary data.</text>
</comment>
<evidence type="ECO:0000313" key="1">
    <source>
        <dbReference type="EMBL" id="KAK7689487.1"/>
    </source>
</evidence>
<proteinExistence type="predicted"/>
<dbReference type="AlphaFoldDB" id="A0AAW0GHV6"/>
<name>A0AAW0GHV6_9APHY</name>
<organism evidence="1 2">
    <name type="scientific">Cerrena zonata</name>
    <dbReference type="NCBI Taxonomy" id="2478898"/>
    <lineage>
        <taxon>Eukaryota</taxon>
        <taxon>Fungi</taxon>
        <taxon>Dikarya</taxon>
        <taxon>Basidiomycota</taxon>
        <taxon>Agaricomycotina</taxon>
        <taxon>Agaricomycetes</taxon>
        <taxon>Polyporales</taxon>
        <taxon>Cerrenaceae</taxon>
        <taxon>Cerrena</taxon>
    </lineage>
</organism>
<reference evidence="1 2" key="1">
    <citation type="submission" date="2022-09" db="EMBL/GenBank/DDBJ databases">
        <authorList>
            <person name="Palmer J.M."/>
        </authorList>
    </citation>
    <scope>NUCLEOTIDE SEQUENCE [LARGE SCALE GENOMIC DNA]</scope>
    <source>
        <strain evidence="1 2">DSM 7382</strain>
    </source>
</reference>
<dbReference type="Proteomes" id="UP001385951">
    <property type="component" value="Unassembled WGS sequence"/>
</dbReference>
<sequence>MSDQRCSQNCASGAADAAYQCAILCNDSEDFHRSCSIRLQCYRQSAASEHRFWFPSGQGVAATLGACEAVWINESNAEFTRTKVNCVVVSGGGQGGCIADHFL</sequence>
<protein>
    <submittedName>
        <fullName evidence="1">Uncharacterized protein</fullName>
    </submittedName>
</protein>
<keyword evidence="2" id="KW-1185">Reference proteome</keyword>
<gene>
    <name evidence="1" type="ORF">QCA50_007279</name>
</gene>
<accession>A0AAW0GHV6</accession>
<dbReference type="EMBL" id="JASBNA010000008">
    <property type="protein sequence ID" value="KAK7689487.1"/>
    <property type="molecule type" value="Genomic_DNA"/>
</dbReference>